<organism evidence="1 2">
    <name type="scientific">Panagrolaimus sp. JU765</name>
    <dbReference type="NCBI Taxonomy" id="591449"/>
    <lineage>
        <taxon>Eukaryota</taxon>
        <taxon>Metazoa</taxon>
        <taxon>Ecdysozoa</taxon>
        <taxon>Nematoda</taxon>
        <taxon>Chromadorea</taxon>
        <taxon>Rhabditida</taxon>
        <taxon>Tylenchina</taxon>
        <taxon>Panagrolaimomorpha</taxon>
        <taxon>Panagrolaimoidea</taxon>
        <taxon>Panagrolaimidae</taxon>
        <taxon>Panagrolaimus</taxon>
    </lineage>
</organism>
<evidence type="ECO:0000313" key="1">
    <source>
        <dbReference type="Proteomes" id="UP000887576"/>
    </source>
</evidence>
<accession>A0AC34Q2G2</accession>
<reference evidence="2" key="1">
    <citation type="submission" date="2022-11" db="UniProtKB">
        <authorList>
            <consortium name="WormBaseParasite"/>
        </authorList>
    </citation>
    <scope>IDENTIFICATION</scope>
</reference>
<sequence>MDVKTGNIFVVPDVDFEKQPFIITDVIIKSPSMLKTVPVIFYIMDKNDHPPVFTQSIYHFYIRETASIGEFVGLLEAVDVDAKGKIKYQLADPEKLPFLLDSVSGILTLAKEIDFEKKAFYKFKVRVFDENFEGDAQVFVYVEDENDNPPKFTENGLIQLDVKEDEPLGNIIHVFKFDDADSVNDFSFQIDRFTDGYEHFGISNNGELFIKNPLDRELISTYKLNIILTDSFAPFPHYSASTSILINVLDINDNPPKSASIGTIIGTVAASDIDDDFDGLNSLIQFEIDPSSNSNGTFVIDPLLGYVMVKKPLDYEKQKEYQIRIFARDTGSTRLSTFVSLTIAIQDADDHAPVLNFTGTLEYEVDEDALIGTKLGTISFYDEDQGSNAAVIFDIIEDGHSFKIDCHGNLFLNTLLDYETKSDYLLNVSMSTFSEMHGVKFLSIHVKVRDVNDEKPMFLDGNVIDIKMSENSLLNYPSPLRAVTAFDKDKNGSGSINYFLLSGNSTLFTIDSVTGIFFLNQALDYEECRFHQLTLKAVDSGNSQLFSTLTINIDVIDENDNSPRFSQPYYAVSIKENSVADNVFLKIEANDADADNNRRITYSIANTEFVPFKIDPLTGEMRTVKKLDREEAEFYLVVIQAKDNGRFVQRESLVNVYISVIDENDNYPVIETVNQDLFIPDNLVKNNLVYVVNIYDPDQNDSVELSLTGPDQTYFTIDKRGVIRAKKQLPNQNEFSIIINAVDSANHSSSLFLNLYTAPSKDFPIFRVVENRFQLYENQSDFEMIKMYAISTKGPQCVRYKIASGDAQNNFDLNAFTGGLKVNQVDYEQNKEYHLYIAATDCLMPSHTTFQPIVVVVKDVNDNKPIFEKVLYEISLKENAEPSLERILWIKAKDADSNSNAVLKYSIVDGNFNQAFRIDPATGELFQNAKLDRETVSEYRFTIEASDGGIPSLSQICVVQIRVEDENDNPPKFPRLLKANIPENTMIGSFVFQIMATDGDSAEFAKNMYFIEGYDADYFKVDAMSGNLTLNKKLDREQKSALKFRVYAQDYIWKISTSMTIIVEDSNDNPPVFSQKVYNFYVPRNNATVGSVVGIIFATDADQGRNKEIMYFLTEINHVVHLDPKTGQIILLADLAAAEFDSVTFICGAMDMGIPSNSANSTVNLIIIDDLPNCELLYQKFDYAIETYLDEIVEFGSIETTGNCRFILKGNPSEIHVEQYNGTLSGNFKNYKPGDTLEFVVKAVDIGNFSHSRTSVVTISFTKPQNYFWNRSNYDFEVYEESLANTTVVADDIVPFSIDGYSGRLFTNDLFRSDFVKNLYNFQVETKLFGYSSKSFQTPVRIRVIPTPLLQFDKSKEEIYVVGTVPVGTVVYVAQATYFGNRLLNDVYYSMPKNENFEVDSKSGKVFTMTNLEFAFENYFEFAVNAFVLNSSLISTINVRIVQRRPIQNTALFPLEEKSVQISHRSLISTVVSELEAYAVSGKVKFFADRQDVVFVDQNSRTLQLSNKGQKNESAVVHVIAKSGFLNRRPPSLLAIHLNYSDFAPAPIFSEPFYFVKIDPEFDTKKEVLKFNFVVPSDVQFEVQGDGSQDFYFNHQGSLMVYKLLKKDYYNLKMNILQRGELRSFAHVSIQVDRNFLPYLTPSNTLATVPENCPISLKLLKLKMLPWSSKMDARYEIMDNHLMDLFDLNSTSGILSSKKPLDRERRSLYSIPIRMETGNNSVQSTIHVFVGDEDDNPSSDHRLRLHITAQQTTFNGQIPHCYPFDIDELASDDCVINEEKDDFKMFGNCTLQVKDLHVGTLSAAFATKQVASYYIDFKLMVVNEEIERNAVIAEFFGSRTAVAEFLHKLGGSLPDMTVYVIAVEHFAEFRFKLMLSIVSLNDVVLPPAETLRILDNFVAKKSKTFNLADYHSYVSVCDNSTCGKDCQQIKLIDVKHETLRFAEKLWHVPFAVFESECANTSSNYTENLCGNSKCYHGYCFENQKCICNENYFGDTCSSKIYSFGQNSYLSTLLEKQLMNLSFWVLTKEKNGILLFIKSDVSNASLLLDYFDGQLRIQIKTPTKKHFGIVKQRINTGYWHRITLAHETTGATFLVVDECDNDCKPCQSVDCRITLPTLILEGQLLVGGIYPETSTFESPHTFLKACLKNIFINGKTDIEFQEFKMMKTCPLISPNHFCDSSEAQRSCQSGKCVSEWDDYKCVCEDNIEGTTCNYDDQTVFFKTGRIKLESSSHSLYGSDKEKTQQLELDFRTVEQNGHVFSLSYDTTKASLILANGSLHYKLYNGKQLLAEIGTKKIVNDGHWHRVIIKVQSSQTILEVDEEKIRLKTVLTDFGLNEVKLLVFGAEENAGFVGCLRRLVINHQLQLLFPNTRVLPNQYFTKVVLNSSLVELGCPFCGKDDTINGCAAGFFVSKVGFPIIGGICFIVMILAILLTIGLIYIHKKHNQRRLAENPQTISNLHLVSTTEWNSTYRNWKYDDEFITSFSNGRNGCQNDAYHSQEFNDQHIYDEAVVEDHRQNKGMQKPAIMPRQNQRSECRNDFSRSHNGFDDYSFKTKTFPASLDRFHHESDS</sequence>
<dbReference type="Proteomes" id="UP000887576">
    <property type="component" value="Unplaced"/>
</dbReference>
<name>A0AC34Q2G2_9BILA</name>
<dbReference type="WBParaSite" id="JU765_v2.g12177.t1">
    <property type="protein sequence ID" value="JU765_v2.g12177.t1"/>
    <property type="gene ID" value="JU765_v2.g12177"/>
</dbReference>
<evidence type="ECO:0000313" key="2">
    <source>
        <dbReference type="WBParaSite" id="JU765_v2.g12177.t1"/>
    </source>
</evidence>
<proteinExistence type="predicted"/>
<protein>
    <submittedName>
        <fullName evidence="2">Uncharacterized protein</fullName>
    </submittedName>
</protein>